<protein>
    <submittedName>
        <fullName evidence="1">Uncharacterized protein</fullName>
    </submittedName>
</protein>
<accession>W9R9R6</accession>
<name>W9R9R6_9ROSA</name>
<proteinExistence type="predicted"/>
<dbReference type="AlphaFoldDB" id="W9R9R6"/>
<evidence type="ECO:0000313" key="2">
    <source>
        <dbReference type="Proteomes" id="UP000030645"/>
    </source>
</evidence>
<reference evidence="2" key="1">
    <citation type="submission" date="2013-01" db="EMBL/GenBank/DDBJ databases">
        <title>Draft Genome Sequence of a Mulberry Tree, Morus notabilis C.K. Schneid.</title>
        <authorList>
            <person name="He N."/>
            <person name="Zhao S."/>
        </authorList>
    </citation>
    <scope>NUCLEOTIDE SEQUENCE</scope>
</reference>
<gene>
    <name evidence="1" type="ORF">L484_003335</name>
</gene>
<dbReference type="EMBL" id="KE344493">
    <property type="protein sequence ID" value="EXB63952.1"/>
    <property type="molecule type" value="Genomic_DNA"/>
</dbReference>
<evidence type="ECO:0000313" key="1">
    <source>
        <dbReference type="EMBL" id="EXB63952.1"/>
    </source>
</evidence>
<keyword evidence="2" id="KW-1185">Reference proteome</keyword>
<organism evidence="1 2">
    <name type="scientific">Morus notabilis</name>
    <dbReference type="NCBI Taxonomy" id="981085"/>
    <lineage>
        <taxon>Eukaryota</taxon>
        <taxon>Viridiplantae</taxon>
        <taxon>Streptophyta</taxon>
        <taxon>Embryophyta</taxon>
        <taxon>Tracheophyta</taxon>
        <taxon>Spermatophyta</taxon>
        <taxon>Magnoliopsida</taxon>
        <taxon>eudicotyledons</taxon>
        <taxon>Gunneridae</taxon>
        <taxon>Pentapetalae</taxon>
        <taxon>rosids</taxon>
        <taxon>fabids</taxon>
        <taxon>Rosales</taxon>
        <taxon>Moraceae</taxon>
        <taxon>Moreae</taxon>
        <taxon>Morus</taxon>
    </lineage>
</organism>
<sequence>MFKGVSGEGLKPFPTTIMVWETSSNTCSGVYASMIALLRLISSLRFVGSAAPESWNCEIL</sequence>
<dbReference type="Proteomes" id="UP000030645">
    <property type="component" value="Unassembled WGS sequence"/>
</dbReference>